<evidence type="ECO:0000313" key="4">
    <source>
        <dbReference type="Proteomes" id="UP000606274"/>
    </source>
</evidence>
<feature type="domain" description="DUF4590" evidence="2">
    <location>
        <begin position="156"/>
        <end position="250"/>
    </location>
</feature>
<feature type="compositionally biased region" description="Basic and acidic residues" evidence="1">
    <location>
        <begin position="487"/>
        <end position="500"/>
    </location>
</feature>
<comment type="caution">
    <text evidence="3">The sequence shown here is derived from an EMBL/GenBank/DDBJ whole genome shotgun (WGS) entry which is preliminary data.</text>
</comment>
<dbReference type="OrthoDB" id="120976at2759"/>
<dbReference type="InterPro" id="IPR032675">
    <property type="entry name" value="LRR_dom_sf"/>
</dbReference>
<keyword evidence="4" id="KW-1185">Reference proteome</keyword>
<feature type="compositionally biased region" description="Basic and acidic residues" evidence="1">
    <location>
        <begin position="332"/>
        <end position="354"/>
    </location>
</feature>
<gene>
    <name evidence="3" type="ORF">HF521_014602</name>
</gene>
<evidence type="ECO:0000256" key="1">
    <source>
        <dbReference type="SAM" id="MobiDB-lite"/>
    </source>
</evidence>
<dbReference type="EMBL" id="JABFDY010000027">
    <property type="protein sequence ID" value="KAF7687374.1"/>
    <property type="molecule type" value="Genomic_DNA"/>
</dbReference>
<dbReference type="SUPFAM" id="SSF52047">
    <property type="entry name" value="RNI-like"/>
    <property type="match status" value="1"/>
</dbReference>
<sequence>MRHSRSVHELFDKGKGAQTFNQSRTGKRTPTYFHRLALDSVISSKGSLVLLNGPNAIEVHKPRKLSQQVNGAHPTDVYLPAITKKMTNLQAAKENLSNSCPYMYSSRRRRSTCTVISQKKASDSSTKTNYLKEIKESRKSNVLVTMLYLGHGKLGTTQDEMKVLQQKCGGENICVFKGSVQPGEQFQFISQRHLGYPFSVTFYVNGIIAGRISSCCEYRYSPGFQQGRKSCFRLTRLSGGKPCYKCVNSRHGIGSEPEDIIHHSIHTLKSHEGDMDSCRSSPLFIPVGMERYVQRTRKLSKDSSKVLTDSDDMNDCMTEKKRSKRQNKRYVQQKESKGSEASQDKRDTREDETKSTLLNSQIPILEKSINVKEHGKDKPKASNEDKVPGELLQDKQALSKQIGKKTLVPRESNGKSRNGNRLRDFYEECVEMSAGLESGLEQQKWFKANKFERNKLREQLTVVPRPNDSATELELSEESENNAAYLKSEKISNDPKTQEIQETEALEKKQELQKKLDAMMEVLNTSDEVELVLRNTGVTDELLRSFVAELKNSLSEVTMVNLNLNHIGPPGVHVLLDLLQAKSEIKGLLLFGNHLGDAGVQMLLSGIVELQEKTAAASRLPPFPKQFYFSVTSFALIELDLGGNGIGSEGLRVLGTFMRYHSKLEYLGLAQSCCSSMDAWYVFFESLRENNKLTHIILDENSLGDQGVKLFAEALQINESLQKIDLDRNNFGEVGGNALFEAVSRSQCCLKHLSLEDNYISTALMSKFQEVVKTSDVHTTLNA</sequence>
<dbReference type="AlphaFoldDB" id="A0A8T0A6S4"/>
<dbReference type="Pfam" id="PF15257">
    <property type="entry name" value="DUF4590"/>
    <property type="match status" value="1"/>
</dbReference>
<feature type="region of interest" description="Disordered" evidence="1">
    <location>
        <begin position="296"/>
        <end position="420"/>
    </location>
</feature>
<feature type="region of interest" description="Disordered" evidence="1">
    <location>
        <begin position="1"/>
        <end position="26"/>
    </location>
</feature>
<evidence type="ECO:0000313" key="3">
    <source>
        <dbReference type="EMBL" id="KAF7687374.1"/>
    </source>
</evidence>
<evidence type="ECO:0000259" key="2">
    <source>
        <dbReference type="Pfam" id="PF15257"/>
    </source>
</evidence>
<dbReference type="InterPro" id="IPR027962">
    <property type="entry name" value="ERICH3"/>
</dbReference>
<proteinExistence type="predicted"/>
<protein>
    <recommendedName>
        <fullName evidence="2">DUF4590 domain-containing protein</fullName>
    </recommendedName>
</protein>
<dbReference type="Proteomes" id="UP000606274">
    <property type="component" value="Unassembled WGS sequence"/>
</dbReference>
<dbReference type="SMART" id="SM00368">
    <property type="entry name" value="LRR_RI"/>
    <property type="match status" value="5"/>
</dbReference>
<accession>A0A8T0A6S4</accession>
<organism evidence="3 4">
    <name type="scientific">Silurus meridionalis</name>
    <name type="common">Southern catfish</name>
    <name type="synonym">Silurus soldatovi meridionalis</name>
    <dbReference type="NCBI Taxonomy" id="175797"/>
    <lineage>
        <taxon>Eukaryota</taxon>
        <taxon>Metazoa</taxon>
        <taxon>Chordata</taxon>
        <taxon>Craniata</taxon>
        <taxon>Vertebrata</taxon>
        <taxon>Euteleostomi</taxon>
        <taxon>Actinopterygii</taxon>
        <taxon>Neopterygii</taxon>
        <taxon>Teleostei</taxon>
        <taxon>Ostariophysi</taxon>
        <taxon>Siluriformes</taxon>
        <taxon>Siluridae</taxon>
        <taxon>Silurus</taxon>
    </lineage>
</organism>
<dbReference type="PANTHER" id="PTHR23034:SF2">
    <property type="entry name" value="GLUTAMATE-RICH PROTEIN 3"/>
    <property type="match status" value="1"/>
</dbReference>
<dbReference type="Pfam" id="PF13516">
    <property type="entry name" value="LRR_6"/>
    <property type="match status" value="2"/>
</dbReference>
<dbReference type="Gene3D" id="3.80.10.10">
    <property type="entry name" value="Ribonuclease Inhibitor"/>
    <property type="match status" value="2"/>
</dbReference>
<name>A0A8T0A6S4_SILME</name>
<feature type="region of interest" description="Disordered" evidence="1">
    <location>
        <begin position="467"/>
        <end position="500"/>
    </location>
</feature>
<reference evidence="3" key="1">
    <citation type="submission" date="2020-08" db="EMBL/GenBank/DDBJ databases">
        <title>Chromosome-level assembly of Southern catfish (Silurus meridionalis) provides insights into visual adaptation to the nocturnal and benthic lifestyles.</title>
        <authorList>
            <person name="Zhang Y."/>
            <person name="Wang D."/>
            <person name="Peng Z."/>
        </authorList>
    </citation>
    <scope>NUCLEOTIDE SEQUENCE</scope>
    <source>
        <strain evidence="3">SWU-2019-XX</strain>
        <tissue evidence="3">Muscle</tissue>
    </source>
</reference>
<dbReference type="PANTHER" id="PTHR23034">
    <property type="entry name" value="GLUTAMATE-RICH PROTEIN 3"/>
    <property type="match status" value="1"/>
</dbReference>
<dbReference type="InterPro" id="IPR048257">
    <property type="entry name" value="DUF4590"/>
</dbReference>
<feature type="compositionally biased region" description="Basic and acidic residues" evidence="1">
    <location>
        <begin position="1"/>
        <end position="15"/>
    </location>
</feature>
<feature type="compositionally biased region" description="Basic and acidic residues" evidence="1">
    <location>
        <begin position="369"/>
        <end position="388"/>
    </location>
</feature>
<dbReference type="InterPro" id="IPR001611">
    <property type="entry name" value="Leu-rich_rpt"/>
</dbReference>